<feature type="region of interest" description="Disordered" evidence="1">
    <location>
        <begin position="65"/>
        <end position="87"/>
    </location>
</feature>
<evidence type="ECO:0000256" key="1">
    <source>
        <dbReference type="SAM" id="MobiDB-lite"/>
    </source>
</evidence>
<name>A0A2G9UG01_TELCI</name>
<sequence>MEEMEQLHGGEEQPLPVVEEVDREVNLCRWYRTMQYLWTSFDRLVDEELVEEVHMEQEHRVSPYLELSSTSFEQEPRVEQLDNPDDG</sequence>
<dbReference type="EMBL" id="KZ346990">
    <property type="protein sequence ID" value="PIO68652.1"/>
    <property type="molecule type" value="Genomic_DNA"/>
</dbReference>
<evidence type="ECO:0000313" key="2">
    <source>
        <dbReference type="EMBL" id="PIO68652.1"/>
    </source>
</evidence>
<evidence type="ECO:0000313" key="3">
    <source>
        <dbReference type="Proteomes" id="UP000230423"/>
    </source>
</evidence>
<dbReference type="AlphaFoldDB" id="A0A2G9UG01"/>
<gene>
    <name evidence="2" type="ORF">TELCIR_09543</name>
</gene>
<accession>A0A2G9UG01</accession>
<organism evidence="2 3">
    <name type="scientific">Teladorsagia circumcincta</name>
    <name type="common">Brown stomach worm</name>
    <name type="synonym">Ostertagia circumcincta</name>
    <dbReference type="NCBI Taxonomy" id="45464"/>
    <lineage>
        <taxon>Eukaryota</taxon>
        <taxon>Metazoa</taxon>
        <taxon>Ecdysozoa</taxon>
        <taxon>Nematoda</taxon>
        <taxon>Chromadorea</taxon>
        <taxon>Rhabditida</taxon>
        <taxon>Rhabditina</taxon>
        <taxon>Rhabditomorpha</taxon>
        <taxon>Strongyloidea</taxon>
        <taxon>Trichostrongylidae</taxon>
        <taxon>Teladorsagia</taxon>
    </lineage>
</organism>
<protein>
    <submittedName>
        <fullName evidence="2">Uncharacterized protein</fullName>
    </submittedName>
</protein>
<keyword evidence="3" id="KW-1185">Reference proteome</keyword>
<proteinExistence type="predicted"/>
<dbReference type="Proteomes" id="UP000230423">
    <property type="component" value="Unassembled WGS sequence"/>
</dbReference>
<reference evidence="2 3" key="1">
    <citation type="submission" date="2015-09" db="EMBL/GenBank/DDBJ databases">
        <title>Draft genome of the parasitic nematode Teladorsagia circumcincta isolate WARC Sus (inbred).</title>
        <authorList>
            <person name="Mitreva M."/>
        </authorList>
    </citation>
    <scope>NUCLEOTIDE SEQUENCE [LARGE SCALE GENOMIC DNA]</scope>
    <source>
        <strain evidence="2 3">S</strain>
    </source>
</reference>